<name>A0A6I8PLF4_ORNAN</name>
<evidence type="ECO:0000256" key="3">
    <source>
        <dbReference type="ARBA" id="ARBA00022989"/>
    </source>
</evidence>
<organism evidence="10 11">
    <name type="scientific">Ornithorhynchus anatinus</name>
    <name type="common">Duckbill platypus</name>
    <dbReference type="NCBI Taxonomy" id="9258"/>
    <lineage>
        <taxon>Eukaryota</taxon>
        <taxon>Metazoa</taxon>
        <taxon>Chordata</taxon>
        <taxon>Craniata</taxon>
        <taxon>Vertebrata</taxon>
        <taxon>Euteleostomi</taxon>
        <taxon>Mammalia</taxon>
        <taxon>Monotremata</taxon>
        <taxon>Ornithorhynchidae</taxon>
        <taxon>Ornithorhynchus</taxon>
    </lineage>
</organism>
<keyword evidence="3 8" id="KW-1133">Transmembrane helix</keyword>
<dbReference type="Ensembl" id="ENSOANT00000052859.1">
    <property type="protein sequence ID" value="ENSOANP00000053148.1"/>
    <property type="gene ID" value="ENSOANG00000039024.1"/>
</dbReference>
<dbReference type="InterPro" id="IPR000725">
    <property type="entry name" value="Olfact_rcpt"/>
</dbReference>
<evidence type="ECO:0000313" key="11">
    <source>
        <dbReference type="Proteomes" id="UP000002279"/>
    </source>
</evidence>
<evidence type="ECO:0000256" key="1">
    <source>
        <dbReference type="ARBA" id="ARBA00004141"/>
    </source>
</evidence>
<protein>
    <recommendedName>
        <fullName evidence="9">G-protein coupled receptors family 1 profile domain-containing protein</fullName>
    </recommendedName>
</protein>
<feature type="domain" description="G-protein coupled receptors family 1 profile" evidence="9">
    <location>
        <begin position="41"/>
        <end position="88"/>
    </location>
</feature>
<dbReference type="GO" id="GO:0016020">
    <property type="term" value="C:membrane"/>
    <property type="evidence" value="ECO:0007669"/>
    <property type="project" value="UniProtKB-SubCell"/>
</dbReference>
<evidence type="ECO:0000259" key="9">
    <source>
        <dbReference type="PROSITE" id="PS50262"/>
    </source>
</evidence>
<dbReference type="InParanoid" id="A0A6I8PLF4"/>
<evidence type="ECO:0000256" key="7">
    <source>
        <dbReference type="ARBA" id="ARBA00023224"/>
    </source>
</evidence>
<evidence type="ECO:0000256" key="8">
    <source>
        <dbReference type="SAM" id="Phobius"/>
    </source>
</evidence>
<dbReference type="GO" id="GO:0004930">
    <property type="term" value="F:G protein-coupled receptor activity"/>
    <property type="evidence" value="ECO:0007669"/>
    <property type="project" value="UniProtKB-KW"/>
</dbReference>
<dbReference type="OMA" id="SISAECC"/>
<keyword evidence="4" id="KW-0297">G-protein coupled receptor</keyword>
<reference evidence="10" key="2">
    <citation type="submission" date="2025-09" db="UniProtKB">
        <authorList>
            <consortium name="Ensembl"/>
        </authorList>
    </citation>
    <scope>IDENTIFICATION</scope>
    <source>
        <strain evidence="10">Glennie</strain>
    </source>
</reference>
<dbReference type="InterPro" id="IPR017452">
    <property type="entry name" value="GPCR_Rhodpsn_7TM"/>
</dbReference>
<evidence type="ECO:0000256" key="4">
    <source>
        <dbReference type="ARBA" id="ARBA00023040"/>
    </source>
</evidence>
<keyword evidence="11" id="KW-1185">Reference proteome</keyword>
<dbReference type="PROSITE" id="PS50262">
    <property type="entry name" value="G_PROTEIN_RECEP_F1_2"/>
    <property type="match status" value="1"/>
</dbReference>
<dbReference type="PANTHER" id="PTHR48001">
    <property type="entry name" value="OLFACTORY RECEPTOR"/>
    <property type="match status" value="1"/>
</dbReference>
<evidence type="ECO:0000256" key="6">
    <source>
        <dbReference type="ARBA" id="ARBA00023170"/>
    </source>
</evidence>
<dbReference type="GeneTree" id="ENSGT01140000282496"/>
<keyword evidence="5 8" id="KW-0472">Membrane</keyword>
<keyword evidence="6" id="KW-0675">Receptor</keyword>
<comment type="subcellular location">
    <subcellularLocation>
        <location evidence="1">Membrane</location>
        <topology evidence="1">Multi-pass membrane protein</topology>
    </subcellularLocation>
</comment>
<feature type="transmembrane region" description="Helical" evidence="8">
    <location>
        <begin position="27"/>
        <end position="51"/>
    </location>
</feature>
<keyword evidence="2 8" id="KW-0812">Transmembrane</keyword>
<dbReference type="AlphaFoldDB" id="A0A6I8PLF4"/>
<evidence type="ECO:0000256" key="5">
    <source>
        <dbReference type="ARBA" id="ARBA00023136"/>
    </source>
</evidence>
<sequence length="88" mass="10018">MGIPNQTWGAEFILLGLSRDWRTQASLFVLFLVTYMLTLMGNFLILVLIWLDSRLHSPMYFFLGHLSLIDICYASISAECCPAGHHLL</sequence>
<dbReference type="GO" id="GO:0004984">
    <property type="term" value="F:olfactory receptor activity"/>
    <property type="evidence" value="ECO:0007669"/>
    <property type="project" value="InterPro"/>
</dbReference>
<dbReference type="Gene3D" id="1.20.1070.10">
    <property type="entry name" value="Rhodopsin 7-helix transmembrane proteins"/>
    <property type="match status" value="1"/>
</dbReference>
<proteinExistence type="predicted"/>
<dbReference type="Pfam" id="PF13853">
    <property type="entry name" value="7tm_4"/>
    <property type="match status" value="1"/>
</dbReference>
<evidence type="ECO:0000313" key="10">
    <source>
        <dbReference type="Ensembl" id="ENSOANP00000053148.1"/>
    </source>
</evidence>
<dbReference type="Proteomes" id="UP000002279">
    <property type="component" value="Unplaced"/>
</dbReference>
<evidence type="ECO:0000256" key="2">
    <source>
        <dbReference type="ARBA" id="ARBA00022692"/>
    </source>
</evidence>
<dbReference type="SUPFAM" id="SSF81321">
    <property type="entry name" value="Family A G protein-coupled receptor-like"/>
    <property type="match status" value="1"/>
</dbReference>
<accession>A0A6I8PLF4</accession>
<dbReference type="Bgee" id="ENSOANG00000039024">
    <property type="expression patterns" value="Expressed in testis"/>
</dbReference>
<keyword evidence="7" id="KW-0807">Transducer</keyword>
<reference evidence="10" key="1">
    <citation type="submission" date="2025-08" db="UniProtKB">
        <authorList>
            <consortium name="Ensembl"/>
        </authorList>
    </citation>
    <scope>IDENTIFICATION</scope>
    <source>
        <strain evidence="10">Glennie</strain>
    </source>
</reference>